<comment type="caution">
    <text evidence="6">The sequence shown here is derived from an EMBL/GenBank/DDBJ whole genome shotgun (WGS) entry which is preliminary data.</text>
</comment>
<reference evidence="6" key="1">
    <citation type="submission" date="2021-02" db="EMBL/GenBank/DDBJ databases">
        <authorList>
            <person name="Nowell W R."/>
        </authorList>
    </citation>
    <scope>NUCLEOTIDE SEQUENCE</scope>
</reference>
<dbReference type="EMBL" id="CAJNOE010000872">
    <property type="protein sequence ID" value="CAF1350234.1"/>
    <property type="molecule type" value="Genomic_DNA"/>
</dbReference>
<evidence type="ECO:0000256" key="2">
    <source>
        <dbReference type="ARBA" id="ARBA00022737"/>
    </source>
</evidence>
<evidence type="ECO:0000313" key="6">
    <source>
        <dbReference type="EMBL" id="CAF1350234.1"/>
    </source>
</evidence>
<dbReference type="Gene3D" id="2.120.10.30">
    <property type="entry name" value="TolB, C-terminal domain"/>
    <property type="match status" value="2"/>
</dbReference>
<dbReference type="GO" id="GO:0005576">
    <property type="term" value="C:extracellular region"/>
    <property type="evidence" value="ECO:0007669"/>
    <property type="project" value="TreeGrafter"/>
</dbReference>
<protein>
    <recommendedName>
        <fullName evidence="8">NHL repeat containing protein</fullName>
    </recommendedName>
</protein>
<dbReference type="AlphaFoldDB" id="A0A815H7C4"/>
<keyword evidence="2" id="KW-0677">Repeat</keyword>
<sequence>MKREMNHQISDPRHPALIRFGGYRSKWLQDFNRCPRVLQHLSNITGDVELIPTTLQSNYSHTNIGYANMTTVDHFHRDSVPYVLILLASDMTNTVGGELQLIERQHEEAFRLIEQYEGKVLKEFIRSIDYLGSNSCVFMQGCRIVHGVTGIESCTELRITVVNSYMSSNLFVVDHTRYETFRKEKTDALEFAMHKMWRSYSQIYDLGSGKLKFARIIAVVLTSCLVVIWPFPMYGTAYVFSKSFFTGWVSIGIIWMFFSFCIVGVYPIVENQPKFSKWKQNVITVAGGNGQGQKSNQLNWPKGIFIDKNKNIFIADSNNHRIIEWKYNAKEGQIIAGGNKQGNQMNQLNLPSDVIINQQNHSIIIADNGNRRVIQWINLNQQILINNIDCWSLTIDKNGFLYVSDFGENEVRRWKMGEYNNEGTVVAGGNGKGKKLNQLNYPTFIFVDEEQSVYVSDRDNDRVMKWKKDAKEGRIVAGGNDQGESLNQLYYPGGIIVDDFGQIFVTDYGNDRVMRWCEDKDEGEIVVGGKGQGNQSNQLNSSIGLCFDDEKNLYVADYLNYRIQKFELIL</sequence>
<dbReference type="Gene3D" id="2.40.10.500">
    <property type="match status" value="1"/>
</dbReference>
<evidence type="ECO:0008006" key="8">
    <source>
        <dbReference type="Google" id="ProtNLM"/>
    </source>
</evidence>
<proteinExistence type="predicted"/>
<keyword evidence="5" id="KW-0472">Membrane</keyword>
<gene>
    <name evidence="6" type="ORF">IZO911_LOCUS36729</name>
</gene>
<organism evidence="6 7">
    <name type="scientific">Adineta steineri</name>
    <dbReference type="NCBI Taxonomy" id="433720"/>
    <lineage>
        <taxon>Eukaryota</taxon>
        <taxon>Metazoa</taxon>
        <taxon>Spiralia</taxon>
        <taxon>Gnathifera</taxon>
        <taxon>Rotifera</taxon>
        <taxon>Eurotatoria</taxon>
        <taxon>Bdelloidea</taxon>
        <taxon>Adinetida</taxon>
        <taxon>Adinetidae</taxon>
        <taxon>Adineta</taxon>
    </lineage>
</organism>
<evidence type="ECO:0000256" key="5">
    <source>
        <dbReference type="SAM" id="Phobius"/>
    </source>
</evidence>
<keyword evidence="1" id="KW-0732">Signal</keyword>
<evidence type="ECO:0000313" key="7">
    <source>
        <dbReference type="Proteomes" id="UP000663860"/>
    </source>
</evidence>
<accession>A0A815H7C4</accession>
<feature type="transmembrane region" description="Helical" evidence="5">
    <location>
        <begin position="213"/>
        <end position="232"/>
    </location>
</feature>
<dbReference type="Pfam" id="PF01436">
    <property type="entry name" value="NHL"/>
    <property type="match status" value="1"/>
</dbReference>
<feature type="repeat" description="NHL" evidence="4">
    <location>
        <begin position="432"/>
        <end position="469"/>
    </location>
</feature>
<dbReference type="InterPro" id="IPR001258">
    <property type="entry name" value="NHL_repeat"/>
</dbReference>
<dbReference type="CDD" id="cd05819">
    <property type="entry name" value="NHL"/>
    <property type="match status" value="1"/>
</dbReference>
<dbReference type="InterPro" id="IPR011042">
    <property type="entry name" value="6-blade_b-propeller_TolB-like"/>
</dbReference>
<keyword evidence="5" id="KW-0812">Transmembrane</keyword>
<evidence type="ECO:0000256" key="4">
    <source>
        <dbReference type="PROSITE-ProRule" id="PRU00504"/>
    </source>
</evidence>
<feature type="transmembrane region" description="Helical" evidence="5">
    <location>
        <begin position="244"/>
        <end position="269"/>
    </location>
</feature>
<dbReference type="PANTHER" id="PTHR10680">
    <property type="entry name" value="PEPTIDYL-GLYCINE ALPHA-AMIDATING MONOOXYGENASE"/>
    <property type="match status" value="1"/>
</dbReference>
<evidence type="ECO:0000256" key="1">
    <source>
        <dbReference type="ARBA" id="ARBA00022729"/>
    </source>
</evidence>
<keyword evidence="3" id="KW-0325">Glycoprotein</keyword>
<keyword evidence="5" id="KW-1133">Transmembrane helix</keyword>
<evidence type="ECO:0000256" key="3">
    <source>
        <dbReference type="ARBA" id="ARBA00023180"/>
    </source>
</evidence>
<dbReference type="SUPFAM" id="SSF101898">
    <property type="entry name" value="NHL repeat"/>
    <property type="match status" value="1"/>
</dbReference>
<dbReference type="PROSITE" id="PS51125">
    <property type="entry name" value="NHL"/>
    <property type="match status" value="1"/>
</dbReference>
<dbReference type="PANTHER" id="PTHR10680:SF28">
    <property type="entry name" value="SMP-30_GLUCONOLACTONASE_LRE-LIKE REGION DOMAIN-CONTAINING PROTEIN"/>
    <property type="match status" value="1"/>
</dbReference>
<dbReference type="Proteomes" id="UP000663860">
    <property type="component" value="Unassembled WGS sequence"/>
</dbReference>
<name>A0A815H7C4_9BILA</name>